<dbReference type="AlphaFoldDB" id="A0A4R3N4W6"/>
<proteinExistence type="inferred from homology"/>
<evidence type="ECO:0000313" key="8">
    <source>
        <dbReference type="Proteomes" id="UP000295414"/>
    </source>
</evidence>
<dbReference type="Pfam" id="PF00657">
    <property type="entry name" value="Lipase_GDSL"/>
    <property type="match status" value="1"/>
</dbReference>
<dbReference type="Gene3D" id="2.40.128.130">
    <property type="entry name" value="Autotransporter beta-domain"/>
    <property type="match status" value="1"/>
</dbReference>
<dbReference type="InterPro" id="IPR051058">
    <property type="entry name" value="GDSL_Est/Lipase"/>
</dbReference>
<name>A0A4R3N4W6_9GAMM</name>
<dbReference type="SUPFAM" id="SSF52266">
    <property type="entry name" value="SGNH hydrolase"/>
    <property type="match status" value="1"/>
</dbReference>
<dbReference type="InterPro" id="IPR036514">
    <property type="entry name" value="SGNH_hydro_sf"/>
</dbReference>
<dbReference type="PIRSF" id="PIRSF037375">
    <property type="entry name" value="Autotrns_EstA"/>
    <property type="match status" value="1"/>
</dbReference>
<sequence length="647" mass="66754">MKRSFRRTLLTAALALAALPAFAQSAPKSPFSQTIFFGDSLTDGGYFRPMLINLVGPNGAIIGRFTTNPGYLWADYLSSYYGGNANPAWTGNTTLTPTPGTGSNWAVGGARVKIDSVGGLGYTPSLVSQYNAYLAAGNKVDPNALYTVWGGANDIFAATSAYQTAYVSTLLGGGTAAQADAAGSAAAQAIIGTAVGDQITLIGAMTSAGARYILVPTIPDIGLTPDAAAGGAQGIALGTALSTAYNGGLYAGLATAGLHVIPVDTFHFLQEVVASPSTYGLTNVTSAACQPQPAPAGSSSLFCSPASTVPNGANTYLFADGVHPTSAAHQALGDLAIAMIDGPRSIAVLPHSAGVVGRARAVGVDSAVAGMAMQEGDGMRWWADIRGDQQRFVNSQGFDGFGGTGSFGVGWRSGNLLYGAFAGYGRQDLDFGFNRGSFRQTDASVGGFVGWASDGLWVNGQASWTKLGYKVDRQVNLGQAVRIHHGSPDGTNLSVGASAGWTFKHGKWEHGPVVSLLSQTIRVDGYAEDSNQSSALAYMKQKGDSLIGSAGWQASYAINDHVQPFVRLTGDHEYKKPADQVWAQSLSLSGSLPYAVPGLDFDRTYGTFTVGLRNKLGGLDLTTGANVTVGQSGGSNASFYVTLGGSF</sequence>
<dbReference type="EMBL" id="SMAP01000005">
    <property type="protein sequence ID" value="TCT23447.1"/>
    <property type="molecule type" value="Genomic_DNA"/>
</dbReference>
<dbReference type="InterPro" id="IPR001087">
    <property type="entry name" value="GDSL"/>
</dbReference>
<dbReference type="PANTHER" id="PTHR45648">
    <property type="entry name" value="GDSL LIPASE/ACYLHYDROLASE FAMILY PROTEIN (AFU_ORTHOLOGUE AFUA_4G14700)"/>
    <property type="match status" value="1"/>
</dbReference>
<feature type="active site" evidence="4">
    <location>
        <position position="320"/>
    </location>
</feature>
<dbReference type="GO" id="GO:0016788">
    <property type="term" value="F:hydrolase activity, acting on ester bonds"/>
    <property type="evidence" value="ECO:0007669"/>
    <property type="project" value="InterPro"/>
</dbReference>
<evidence type="ECO:0000256" key="5">
    <source>
        <dbReference type="SAM" id="SignalP"/>
    </source>
</evidence>
<dbReference type="PROSITE" id="PS51208">
    <property type="entry name" value="AUTOTRANSPORTER"/>
    <property type="match status" value="1"/>
</dbReference>
<feature type="active site" description="Nucleophile" evidence="4">
    <location>
        <position position="40"/>
    </location>
</feature>
<keyword evidence="2 5" id="KW-0732">Signal</keyword>
<keyword evidence="8" id="KW-1185">Reference proteome</keyword>
<dbReference type="RefSeq" id="WP_114959905.1">
    <property type="nucleotide sequence ID" value="NZ_MSZW01000039.1"/>
</dbReference>
<comment type="caution">
    <text evidence="7">The sequence shown here is derived from an EMBL/GenBank/DDBJ whole genome shotgun (WGS) entry which is preliminary data.</text>
</comment>
<dbReference type="InterPro" id="IPR005546">
    <property type="entry name" value="Autotransporte_beta"/>
</dbReference>
<dbReference type="OrthoDB" id="5292073at2"/>
<evidence type="ECO:0000256" key="4">
    <source>
        <dbReference type="PIRSR" id="PIRSR037375-1"/>
    </source>
</evidence>
<gene>
    <name evidence="7" type="ORF">EDC34_10536</name>
</gene>
<accession>A0A4R3N4W6</accession>
<dbReference type="Gene3D" id="3.40.50.1110">
    <property type="entry name" value="SGNH hydrolase"/>
    <property type="match status" value="1"/>
</dbReference>
<feature type="signal peptide" evidence="5">
    <location>
        <begin position="1"/>
        <end position="23"/>
    </location>
</feature>
<evidence type="ECO:0000256" key="3">
    <source>
        <dbReference type="ARBA" id="ARBA00022801"/>
    </source>
</evidence>
<evidence type="ECO:0000256" key="1">
    <source>
        <dbReference type="ARBA" id="ARBA00008668"/>
    </source>
</evidence>
<evidence type="ECO:0000256" key="2">
    <source>
        <dbReference type="ARBA" id="ARBA00022729"/>
    </source>
</evidence>
<organism evidence="7 8">
    <name type="scientific">Thermomonas haemolytica</name>
    <dbReference type="NCBI Taxonomy" id="141949"/>
    <lineage>
        <taxon>Bacteria</taxon>
        <taxon>Pseudomonadati</taxon>
        <taxon>Pseudomonadota</taxon>
        <taxon>Gammaproteobacteria</taxon>
        <taxon>Lysobacterales</taxon>
        <taxon>Lysobacteraceae</taxon>
        <taxon>Thermomonas</taxon>
    </lineage>
</organism>
<dbReference type="InterPro" id="IPR017186">
    <property type="entry name" value="Lipase_autotranspt_EstA"/>
</dbReference>
<evidence type="ECO:0000259" key="6">
    <source>
        <dbReference type="PROSITE" id="PS51208"/>
    </source>
</evidence>
<dbReference type="SUPFAM" id="SSF103515">
    <property type="entry name" value="Autotransporter"/>
    <property type="match status" value="1"/>
</dbReference>
<reference evidence="7 8" key="1">
    <citation type="submission" date="2019-03" db="EMBL/GenBank/DDBJ databases">
        <title>Genomic Encyclopedia of Type Strains, Phase IV (KMG-IV): sequencing the most valuable type-strain genomes for metagenomic binning, comparative biology and taxonomic classification.</title>
        <authorList>
            <person name="Goeker M."/>
        </authorList>
    </citation>
    <scope>NUCLEOTIDE SEQUENCE [LARGE SCALE GENOMIC DNA]</scope>
    <source>
        <strain evidence="7 8">DSM 13605</strain>
    </source>
</reference>
<dbReference type="Pfam" id="PF03797">
    <property type="entry name" value="Autotransporter"/>
    <property type="match status" value="1"/>
</dbReference>
<dbReference type="CDD" id="cd01847">
    <property type="entry name" value="Triacylglycerol_lipase_like"/>
    <property type="match status" value="1"/>
</dbReference>
<dbReference type="SMART" id="SM00869">
    <property type="entry name" value="Autotransporter"/>
    <property type="match status" value="1"/>
</dbReference>
<comment type="similarity">
    <text evidence="1">Belongs to the 'GDSL' lipolytic enzyme family.</text>
</comment>
<keyword evidence="3" id="KW-0378">Hydrolase</keyword>
<feature type="domain" description="Autotransporter" evidence="6">
    <location>
        <begin position="374"/>
        <end position="647"/>
    </location>
</feature>
<evidence type="ECO:0000313" key="7">
    <source>
        <dbReference type="EMBL" id="TCT23447.1"/>
    </source>
</evidence>
<dbReference type="PANTHER" id="PTHR45648:SF22">
    <property type="entry name" value="GDSL LIPASE_ACYLHYDROLASE FAMILY PROTEIN (AFU_ORTHOLOGUE AFUA_4G14700)"/>
    <property type="match status" value="1"/>
</dbReference>
<protein>
    <submittedName>
        <fullName evidence="7">Outer membrane lipase/esterase</fullName>
    </submittedName>
</protein>
<feature type="active site" evidence="4">
    <location>
        <position position="323"/>
    </location>
</feature>
<feature type="chain" id="PRO_5020210709" evidence="5">
    <location>
        <begin position="24"/>
        <end position="647"/>
    </location>
</feature>
<dbReference type="Proteomes" id="UP000295414">
    <property type="component" value="Unassembled WGS sequence"/>
</dbReference>
<dbReference type="InterPro" id="IPR036709">
    <property type="entry name" value="Autotransporte_beta_dom_sf"/>
</dbReference>